<evidence type="ECO:0000259" key="6">
    <source>
        <dbReference type="Pfam" id="PF04085"/>
    </source>
</evidence>
<dbReference type="KEGG" id="htq:FRZ44_12010"/>
<evidence type="ECO:0000313" key="7">
    <source>
        <dbReference type="EMBL" id="QEX15912.1"/>
    </source>
</evidence>
<sequence length="308" mass="32655">MKQRTGSALRLASPLRALVHRLTLVMVMAAAVGVMVLGRANGPMVSQARTAVSDAVAPILGALSEPVSFAEGLFANLEELVDLRAENARLRIERQRLAEWQTIAQRLDAENRQLRTMLHFVPDPRSSFISARVIGDHTGAFVREVLISAGEKSGLRKGQAAMTGDGLAGRVSEVGTRSARVLLLTDINSRVPVVVERTRDRAILAGDNSNRPQLLYLKPGLQIEVGDRVVTSGDGGAFPPGLPVGVIDRISDGVVSVTPFVDWDHMEFLQIVDYGLDGVLGDDPAAAAANAAANPSAGGTVVALPRGH</sequence>
<dbReference type="InterPro" id="IPR055342">
    <property type="entry name" value="MreC_beta-barrel_core"/>
</dbReference>
<keyword evidence="5" id="KW-0812">Transmembrane</keyword>
<dbReference type="NCBIfam" id="TIGR00219">
    <property type="entry name" value="mreC"/>
    <property type="match status" value="1"/>
</dbReference>
<dbReference type="EMBL" id="CP042906">
    <property type="protein sequence ID" value="QEX15912.1"/>
    <property type="molecule type" value="Genomic_DNA"/>
</dbReference>
<dbReference type="Gene3D" id="2.40.10.340">
    <property type="entry name" value="Rod shape-determining protein MreC, domain 1"/>
    <property type="match status" value="1"/>
</dbReference>
<keyword evidence="5" id="KW-0472">Membrane</keyword>
<dbReference type="NCBIfam" id="NF010512">
    <property type="entry name" value="PRK13922.12-1"/>
    <property type="match status" value="1"/>
</dbReference>
<keyword evidence="5" id="KW-1133">Transmembrane helix</keyword>
<protein>
    <recommendedName>
        <fullName evidence="2">Cell shape-determining protein MreC</fullName>
    </recommendedName>
    <alternativeName>
        <fullName evidence="4">Cell shape protein MreC</fullName>
    </alternativeName>
</protein>
<dbReference type="AlphaFoldDB" id="A0A5J6MES2"/>
<feature type="domain" description="Rod shape-determining protein MreC beta-barrel core" evidence="6">
    <location>
        <begin position="133"/>
        <end position="272"/>
    </location>
</feature>
<dbReference type="Pfam" id="PF04085">
    <property type="entry name" value="MreC"/>
    <property type="match status" value="1"/>
</dbReference>
<proteinExistence type="inferred from homology"/>
<evidence type="ECO:0000256" key="1">
    <source>
        <dbReference type="ARBA" id="ARBA00009369"/>
    </source>
</evidence>
<dbReference type="Gene3D" id="2.40.10.350">
    <property type="entry name" value="Rod shape-determining protein MreC, domain 2"/>
    <property type="match status" value="1"/>
</dbReference>
<evidence type="ECO:0000313" key="8">
    <source>
        <dbReference type="Proteomes" id="UP000326202"/>
    </source>
</evidence>
<evidence type="ECO:0000256" key="3">
    <source>
        <dbReference type="ARBA" id="ARBA00022960"/>
    </source>
</evidence>
<evidence type="ECO:0000256" key="4">
    <source>
        <dbReference type="ARBA" id="ARBA00032089"/>
    </source>
</evidence>
<reference evidence="7 8" key="1">
    <citation type="submission" date="2019-08" db="EMBL/GenBank/DDBJ databases">
        <title>Hyperibacter terrae gen. nov., sp. nov. and Hyperibacter viscosus sp. nov., two new members in the family Rhodospirillaceae isolated from the rhizosphere of Hypericum perforatum.</title>
        <authorList>
            <person name="Noviana Z."/>
        </authorList>
    </citation>
    <scope>NUCLEOTIDE SEQUENCE [LARGE SCALE GENOMIC DNA]</scope>
    <source>
        <strain evidence="7 8">R5913</strain>
    </source>
</reference>
<feature type="transmembrane region" description="Helical" evidence="5">
    <location>
        <begin position="21"/>
        <end position="40"/>
    </location>
</feature>
<dbReference type="GO" id="GO:0005886">
    <property type="term" value="C:plasma membrane"/>
    <property type="evidence" value="ECO:0007669"/>
    <property type="project" value="TreeGrafter"/>
</dbReference>
<keyword evidence="3" id="KW-0133">Cell shape</keyword>
<organism evidence="7 8">
    <name type="scientific">Hypericibacter terrae</name>
    <dbReference type="NCBI Taxonomy" id="2602015"/>
    <lineage>
        <taxon>Bacteria</taxon>
        <taxon>Pseudomonadati</taxon>
        <taxon>Pseudomonadota</taxon>
        <taxon>Alphaproteobacteria</taxon>
        <taxon>Rhodospirillales</taxon>
        <taxon>Dongiaceae</taxon>
        <taxon>Hypericibacter</taxon>
    </lineage>
</organism>
<name>A0A5J6MES2_9PROT</name>
<dbReference type="GO" id="GO:0008360">
    <property type="term" value="P:regulation of cell shape"/>
    <property type="evidence" value="ECO:0007669"/>
    <property type="project" value="UniProtKB-KW"/>
</dbReference>
<accession>A0A5J6MES2</accession>
<dbReference type="OrthoDB" id="8478127at2"/>
<dbReference type="InterPro" id="IPR042175">
    <property type="entry name" value="Cell/Rod_MreC_2"/>
</dbReference>
<dbReference type="PANTHER" id="PTHR34138">
    <property type="entry name" value="CELL SHAPE-DETERMINING PROTEIN MREC"/>
    <property type="match status" value="1"/>
</dbReference>
<comment type="similarity">
    <text evidence="1">Belongs to the MreC family.</text>
</comment>
<dbReference type="PANTHER" id="PTHR34138:SF1">
    <property type="entry name" value="CELL SHAPE-DETERMINING PROTEIN MREC"/>
    <property type="match status" value="1"/>
</dbReference>
<dbReference type="InterPro" id="IPR007221">
    <property type="entry name" value="MreC"/>
</dbReference>
<dbReference type="InterPro" id="IPR042177">
    <property type="entry name" value="Cell/Rod_1"/>
</dbReference>
<dbReference type="RefSeq" id="WP_151176327.1">
    <property type="nucleotide sequence ID" value="NZ_CP042906.1"/>
</dbReference>
<dbReference type="Proteomes" id="UP000326202">
    <property type="component" value="Chromosome"/>
</dbReference>
<evidence type="ECO:0000256" key="5">
    <source>
        <dbReference type="SAM" id="Phobius"/>
    </source>
</evidence>
<keyword evidence="8" id="KW-1185">Reference proteome</keyword>
<evidence type="ECO:0000256" key="2">
    <source>
        <dbReference type="ARBA" id="ARBA00013855"/>
    </source>
</evidence>
<gene>
    <name evidence="7" type="ORF">FRZ44_12010</name>
</gene>